<proteinExistence type="predicted"/>
<organism evidence="1 2">
    <name type="scientific">Pseudoalteromonas aurantia 208</name>
    <dbReference type="NCBI Taxonomy" id="1314867"/>
    <lineage>
        <taxon>Bacteria</taxon>
        <taxon>Pseudomonadati</taxon>
        <taxon>Pseudomonadota</taxon>
        <taxon>Gammaproteobacteria</taxon>
        <taxon>Alteromonadales</taxon>
        <taxon>Pseudoalteromonadaceae</taxon>
        <taxon>Pseudoalteromonas</taxon>
    </lineage>
</organism>
<evidence type="ECO:0008006" key="3">
    <source>
        <dbReference type="Google" id="ProtNLM"/>
    </source>
</evidence>
<accession>A0ABR9EEX2</accession>
<dbReference type="Proteomes" id="UP000615755">
    <property type="component" value="Unassembled WGS sequence"/>
</dbReference>
<protein>
    <recommendedName>
        <fullName evidence="3">Orphan protein</fullName>
    </recommendedName>
</protein>
<gene>
    <name evidence="1" type="ORF">PAUR_a2536</name>
</gene>
<comment type="caution">
    <text evidence="1">The sequence shown here is derived from an EMBL/GenBank/DDBJ whole genome shotgun (WGS) entry which is preliminary data.</text>
</comment>
<sequence length="46" mass="5212">MEGQLPDNALIPKTTANSIYLKCTIMQCKNSYFTKKKLCNAQPFSK</sequence>
<name>A0ABR9EEX2_9GAMM</name>
<keyword evidence="2" id="KW-1185">Reference proteome</keyword>
<reference evidence="1 2" key="1">
    <citation type="submission" date="2015-03" db="EMBL/GenBank/DDBJ databases">
        <title>Genome sequence of Pseudoalteromonas aurantia.</title>
        <authorList>
            <person name="Xie B.-B."/>
            <person name="Rong J.-C."/>
            <person name="Qin Q.-L."/>
            <person name="Zhang Y.-Z."/>
        </authorList>
    </citation>
    <scope>NUCLEOTIDE SEQUENCE [LARGE SCALE GENOMIC DNA]</scope>
    <source>
        <strain evidence="1 2">208</strain>
    </source>
</reference>
<evidence type="ECO:0000313" key="1">
    <source>
        <dbReference type="EMBL" id="MBE0368825.1"/>
    </source>
</evidence>
<dbReference type="EMBL" id="AQGV01000012">
    <property type="protein sequence ID" value="MBE0368825.1"/>
    <property type="molecule type" value="Genomic_DNA"/>
</dbReference>
<evidence type="ECO:0000313" key="2">
    <source>
        <dbReference type="Proteomes" id="UP000615755"/>
    </source>
</evidence>